<gene>
    <name evidence="1" type="ORF">NC99_40180</name>
</gene>
<organism evidence="1 2">
    <name type="scientific">Sunxiuqinia dokdonensis</name>
    <dbReference type="NCBI Taxonomy" id="1409788"/>
    <lineage>
        <taxon>Bacteria</taxon>
        <taxon>Pseudomonadati</taxon>
        <taxon>Bacteroidota</taxon>
        <taxon>Bacteroidia</taxon>
        <taxon>Marinilabiliales</taxon>
        <taxon>Prolixibacteraceae</taxon>
        <taxon>Sunxiuqinia</taxon>
    </lineage>
</organism>
<name>A0A0L8V451_9BACT</name>
<comment type="caution">
    <text evidence="1">The sequence shown here is derived from an EMBL/GenBank/DDBJ whole genome shotgun (WGS) entry which is preliminary data.</text>
</comment>
<protein>
    <submittedName>
        <fullName evidence="1">Uncharacterized protein</fullName>
    </submittedName>
</protein>
<sequence>MDFGFWNLEFEVIGYILDALAGKRLQAHRTPQITASFRSVSGRTGICRRIERTAIGETNSFNK</sequence>
<dbReference type="STRING" id="1409788.NC99_40180"/>
<dbReference type="AlphaFoldDB" id="A0A0L8V451"/>
<evidence type="ECO:0000313" key="2">
    <source>
        <dbReference type="Proteomes" id="UP000036958"/>
    </source>
</evidence>
<evidence type="ECO:0000313" key="1">
    <source>
        <dbReference type="EMBL" id="KOH43194.1"/>
    </source>
</evidence>
<dbReference type="Proteomes" id="UP000036958">
    <property type="component" value="Unassembled WGS sequence"/>
</dbReference>
<accession>A0A0L8V451</accession>
<reference evidence="2" key="1">
    <citation type="submission" date="2015-07" db="EMBL/GenBank/DDBJ databases">
        <title>Genome sequencing of Sunxiuqinia dokdonensis strain SK.</title>
        <authorList>
            <person name="Ahn S."/>
            <person name="Kim B.-C."/>
        </authorList>
    </citation>
    <scope>NUCLEOTIDE SEQUENCE [LARGE SCALE GENOMIC DNA]</scope>
    <source>
        <strain evidence="2">SK</strain>
    </source>
</reference>
<proteinExistence type="predicted"/>
<keyword evidence="2" id="KW-1185">Reference proteome</keyword>
<dbReference type="EMBL" id="LGIA01000197">
    <property type="protein sequence ID" value="KOH43194.1"/>
    <property type="molecule type" value="Genomic_DNA"/>
</dbReference>